<dbReference type="Proteomes" id="UP000196317">
    <property type="component" value="Unassembled WGS sequence"/>
</dbReference>
<organism evidence="1 2">
    <name type="scientific">Campylobacter concisus</name>
    <dbReference type="NCBI Taxonomy" id="199"/>
    <lineage>
        <taxon>Bacteria</taxon>
        <taxon>Pseudomonadati</taxon>
        <taxon>Campylobacterota</taxon>
        <taxon>Epsilonproteobacteria</taxon>
        <taxon>Campylobacterales</taxon>
        <taxon>Campylobacteraceae</taxon>
        <taxon>Campylobacter</taxon>
    </lineage>
</organism>
<reference evidence="1 2" key="1">
    <citation type="submission" date="2017-04" db="EMBL/GenBank/DDBJ databases">
        <title>Complete genome of Campylobacter concisus ATCC 33237T and draft genomes for an additional eight well characterized C. concisus strains.</title>
        <authorList>
            <person name="Cornelius A.J."/>
            <person name="Miller W.G."/>
            <person name="Lastovica A.J."/>
            <person name="On S.L."/>
            <person name="French N.P."/>
            <person name="Vandenberg O."/>
            <person name="Biggs P.J."/>
        </authorList>
    </citation>
    <scope>NUCLEOTIDE SEQUENCE [LARGE SCALE GENOMIC DNA]</scope>
    <source>
        <strain evidence="1 2">CCUG 19995</strain>
    </source>
</reference>
<dbReference type="Pfam" id="PF10946">
    <property type="entry name" value="DUF2625"/>
    <property type="match status" value="1"/>
</dbReference>
<gene>
    <name evidence="1" type="ORF">B9N65_03495</name>
</gene>
<sequence>MRALDELIDTNEPGWALIEEWLKEAKNSYEILPRDESRAQSELLGLQVTTRSPMGALVYGCGGIVIDGGWLRLLGSGCEQMKRGIYSFNLGKSFIEAGQMPSYLLVADDVLGGFFAVNGGAFGGKAGNVFYYAPDSGKWEDTKLGYSQFLYWALSGDISKFYELYRWDGWREDVRNFSLDRAMFALPPLLWQDADVRARLKDMKKDGVNIDEYFASLFKGEK</sequence>
<protein>
    <submittedName>
        <fullName evidence="1">Uncharacterized protein</fullName>
    </submittedName>
</protein>
<dbReference type="InterPro" id="IPR021239">
    <property type="entry name" value="DUF2625"/>
</dbReference>
<accession>A0A1Y5MMY7</accession>
<name>A0A1Y5MMY7_9BACT</name>
<comment type="caution">
    <text evidence="1">The sequence shown here is derived from an EMBL/GenBank/DDBJ whole genome shotgun (WGS) entry which is preliminary data.</text>
</comment>
<evidence type="ECO:0000313" key="1">
    <source>
        <dbReference type="EMBL" id="OUT08543.1"/>
    </source>
</evidence>
<proteinExistence type="predicted"/>
<evidence type="ECO:0000313" key="2">
    <source>
        <dbReference type="Proteomes" id="UP000196317"/>
    </source>
</evidence>
<dbReference type="AlphaFoldDB" id="A0A1Y5MMY7"/>
<dbReference type="NCBIfam" id="NF008498">
    <property type="entry name" value="PRK11408.1-5"/>
    <property type="match status" value="1"/>
</dbReference>
<dbReference type="EMBL" id="NDYN01000002">
    <property type="protein sequence ID" value="OUT08543.1"/>
    <property type="molecule type" value="Genomic_DNA"/>
</dbReference>
<dbReference type="RefSeq" id="WP_087582821.1">
    <property type="nucleotide sequence ID" value="NZ_NDYN01000002.1"/>
</dbReference>